<feature type="domain" description="YhdP central" evidence="3">
    <location>
        <begin position="18"/>
        <end position="1266"/>
    </location>
</feature>
<dbReference type="InterPro" id="IPR011836">
    <property type="entry name" value="YhdP"/>
</dbReference>
<dbReference type="PANTHER" id="PTHR38690:SF1">
    <property type="entry name" value="PROTEASE"/>
    <property type="match status" value="1"/>
</dbReference>
<proteinExistence type="predicted"/>
<evidence type="ECO:0000259" key="3">
    <source>
        <dbReference type="Pfam" id="PF13116"/>
    </source>
</evidence>
<keyword evidence="2" id="KW-0472">Membrane</keyword>
<dbReference type="EMBL" id="CP009885">
    <property type="protein sequence ID" value="ALR07789.2"/>
    <property type="molecule type" value="Genomic_DNA"/>
</dbReference>
<keyword evidence="2" id="KW-0812">Transmembrane</keyword>
<dbReference type="KEGG" id="xfh:XFHB_09945"/>
<sequence>MRPIFSSLLLFKVSSLLRFPRVFRYVAYVCVGVFVAVALAMGILSQLLPVVERHPQQVADWLSVRTGQPVRFDTLNTSWTQRGPLLRLQGVRIGPQGRMAIGEVEVLVAMYTGLLPGHSLIELRLRGMALTVHRDSAGRWSVYGLPRDVGGDPLEVLRRLGELQVIGGRLSVDAPSSGVSTTLSQINLRVRVAGDRLRAGVHGWLDSARAPVTGVVDFDRVSGDGDVYVETLPNQLASWSSLLAGVMRGVHLRDGAGHVRAWAQLHRHHVEQVTVQGDLQGVRFEGVRLAGQTVVPRVFWPQLQALVRWQRQGDGWRVVAPRLRMGESGRLQKLDGLVVEGGSFYTVSAPEAVDAGAVMAVLALGDWLAPDLRTWLLRARPQLRVAGLHVQSQADGRLWVAGRVEQLGFLPVVDAPGLSGVRGTLEGDAQGAVLTLDSAASVHFDWPSGFGRRHEIHLAGRIVGWRQGDGWKVATPALRVQAGDYGASLRGGLWFEGHGMLPRISLAVQLDDVAVPVAKRFWVRSKMSRELIDWLNAALVNGSTSGGFALIEGELKDWPFNNHDGYFEAAGRIHGGVMRFQSEWPVLEKLDADIAFIGNGFSIKGRGELAGVPQVQLEAGIEDFEKGDLYVRAHVQSDATRLLGLLRRSPLHQHDADTLDSVSASGPASVSFDMQLPLRHEQGADYGHFGGEVSLENVNFIDRRWNLAFENVRGPVRYSSDGFSAEGLHVLHQGLEGRLSVRVGDAVDDPAQIFQARLLAAVNVKSLLRHAPQMDWLRPYVNGISQWRIGIDLAKGAPDAHRVFGHLTLDSDLVGTALNLPVPLDKGSGRVLPAHIDVALPMEQGDIALALGKLVAARVRHREGEGIGVRVVMGSDNVRDAPLEHGLVVIGHSTSLDAIDWMRLVRGGSAVSSDLPLRLIDLQVDSLLLLGGMFPNTRFQLRPVHQGVAVAVDGPALSGQLNVPESIDGTVTGSLGVLHWQAAQAPSVKVSGSVQSAMVDVDPASIPSLAFEVEDAKFGQVKFGRMELRTRHMSDGMQVDQLQTNSPSQRLSMFATWRGKGEAASIRLSARVDSRDLGELAQAIGYGEQLRGGEGQIQLSAGWNGPPVGFQLASLSGDLKVTARNGQLLELKPGAGRVLGLLSVTQLPRRLMLDFRDLFSKGLAFNRFYGEVHFGDGQARADGLKIEGPAVNIAIRGQSDLSTQTFDQIVDVNPKSGNLLTVVGAVAGGPVGAAVGAAANMVLGKPLGAIGAKTYHVSGPWNDPKVEVLNLDSRQRDKPSNSKSENRGGAG</sequence>
<dbReference type="Pfam" id="PF13116">
    <property type="entry name" value="YhdP"/>
    <property type="match status" value="1"/>
</dbReference>
<evidence type="ECO:0000256" key="2">
    <source>
        <dbReference type="SAM" id="Phobius"/>
    </source>
</evidence>
<dbReference type="NCBIfam" id="TIGR02099">
    <property type="entry name" value="YhdP family protein"/>
    <property type="match status" value="1"/>
</dbReference>
<dbReference type="InterPro" id="IPR025263">
    <property type="entry name" value="YhdP_central"/>
</dbReference>
<accession>A0ABC8AGR8</accession>
<evidence type="ECO:0000313" key="5">
    <source>
        <dbReference type="Proteomes" id="UP000196980"/>
    </source>
</evidence>
<reference evidence="5" key="1">
    <citation type="submission" date="2014-11" db="EMBL/GenBank/DDBJ databases">
        <title>Xylella fastidiosa Hib4 Genome Sequencing.</title>
        <authorList>
            <person name="Pierry P.M."/>
            <person name="da Silva A.M."/>
        </authorList>
    </citation>
    <scope>NUCLEOTIDE SEQUENCE [LARGE SCALE GENOMIC DNA]</scope>
    <source>
        <strain evidence="5">Hib4</strain>
    </source>
</reference>
<feature type="compositionally biased region" description="Basic and acidic residues" evidence="1">
    <location>
        <begin position="1273"/>
        <end position="1291"/>
    </location>
</feature>
<feature type="region of interest" description="Disordered" evidence="1">
    <location>
        <begin position="1270"/>
        <end position="1291"/>
    </location>
</feature>
<evidence type="ECO:0000313" key="4">
    <source>
        <dbReference type="EMBL" id="ALR07789.2"/>
    </source>
</evidence>
<gene>
    <name evidence="4" type="ORF">XFHB_09945</name>
</gene>
<organism evidence="4 5">
    <name type="scientific">Xylella fastidiosa</name>
    <dbReference type="NCBI Taxonomy" id="2371"/>
    <lineage>
        <taxon>Bacteria</taxon>
        <taxon>Pseudomonadati</taxon>
        <taxon>Pseudomonadota</taxon>
        <taxon>Gammaproteobacteria</taxon>
        <taxon>Lysobacterales</taxon>
        <taxon>Lysobacteraceae</taxon>
        <taxon>Xylella</taxon>
    </lineage>
</organism>
<name>A0ABC8AGR8_XYLFS</name>
<feature type="transmembrane region" description="Helical" evidence="2">
    <location>
        <begin position="25"/>
        <end position="44"/>
    </location>
</feature>
<evidence type="ECO:0000256" key="1">
    <source>
        <dbReference type="SAM" id="MobiDB-lite"/>
    </source>
</evidence>
<keyword evidence="2" id="KW-1133">Transmembrane helix</keyword>
<dbReference type="PANTHER" id="PTHR38690">
    <property type="entry name" value="PROTEASE-RELATED"/>
    <property type="match status" value="1"/>
</dbReference>
<dbReference type="RefSeq" id="WP_046419035.1">
    <property type="nucleotide sequence ID" value="NZ_CP009885.1"/>
</dbReference>
<protein>
    <submittedName>
        <fullName evidence="4">TIGR02099 family protein</fullName>
    </submittedName>
</protein>
<dbReference type="Proteomes" id="UP000196980">
    <property type="component" value="Chromosome"/>
</dbReference>